<reference evidence="1 2" key="1">
    <citation type="submission" date="2016-04" db="EMBL/GenBank/DDBJ databases">
        <title>Deep-sea bacteria in the southern Pacific.</title>
        <authorList>
            <person name="Tang K."/>
        </authorList>
    </citation>
    <scope>NUCLEOTIDE SEQUENCE [LARGE SCALE GENOMIC DNA]</scope>
    <source>
        <strain evidence="1 2">JLT2014</strain>
        <plasmid evidence="2">ppaby3</plasmid>
    </source>
</reference>
<gene>
    <name evidence="1" type="ORF">Ga0080574_TMP564</name>
</gene>
<name>A0A1P8UNF6_9RHOB</name>
<evidence type="ECO:0000313" key="2">
    <source>
        <dbReference type="Proteomes" id="UP000187059"/>
    </source>
</evidence>
<dbReference type="EMBL" id="CP015092">
    <property type="protein sequence ID" value="APZ50898.1"/>
    <property type="molecule type" value="Genomic_DNA"/>
</dbReference>
<evidence type="ECO:0000313" key="1">
    <source>
        <dbReference type="EMBL" id="APZ50898.1"/>
    </source>
</evidence>
<geneLocation type="plasmid" evidence="2">
    <name>ppaby3</name>
</geneLocation>
<dbReference type="AlphaFoldDB" id="A0A1P8UNF6"/>
<keyword evidence="2" id="KW-1185">Reference proteome</keyword>
<organism evidence="1 2">
    <name type="scientific">Salipiger abyssi</name>
    <dbReference type="NCBI Taxonomy" id="1250539"/>
    <lineage>
        <taxon>Bacteria</taxon>
        <taxon>Pseudomonadati</taxon>
        <taxon>Pseudomonadota</taxon>
        <taxon>Alphaproteobacteria</taxon>
        <taxon>Rhodobacterales</taxon>
        <taxon>Roseobacteraceae</taxon>
        <taxon>Salipiger</taxon>
    </lineage>
</organism>
<dbReference type="Proteomes" id="UP000187059">
    <property type="component" value="Plasmid pPABY3"/>
</dbReference>
<proteinExistence type="predicted"/>
<keyword evidence="1" id="KW-0614">Plasmid</keyword>
<sequence>MMPHIHFIEFVSNQVVGPKNVIVEQNELTDAFARKTGGHL</sequence>
<accession>A0A1P8UNF6</accession>
<dbReference type="KEGG" id="paby:Ga0080574_TMP564"/>
<protein>
    <submittedName>
        <fullName evidence="1">Uncharacterized protein</fullName>
    </submittedName>
</protein>